<dbReference type="InterPro" id="IPR014048">
    <property type="entry name" value="MethylDNA_cys_MeTrfase_DNA-bd"/>
</dbReference>
<accession>A0A2A8D677</accession>
<dbReference type="FunFam" id="1.10.10.10:FF:000214">
    <property type="entry name" value="Methylated-DNA--protein-cysteine methyltransferase"/>
    <property type="match status" value="1"/>
</dbReference>
<keyword evidence="3 9" id="KW-0963">Cytoplasm</keyword>
<evidence type="ECO:0000256" key="5">
    <source>
        <dbReference type="ARBA" id="ARBA00022679"/>
    </source>
</evidence>
<feature type="active site" description="Nucleophile; methyl group acceptor" evidence="9">
    <location>
        <position position="159"/>
    </location>
</feature>
<evidence type="ECO:0000256" key="8">
    <source>
        <dbReference type="ARBA" id="ARBA00049348"/>
    </source>
</evidence>
<feature type="domain" description="Methylated-DNA-[protein]-cysteine S-methyltransferase DNA binding" evidence="10">
    <location>
        <begin position="108"/>
        <end position="187"/>
    </location>
</feature>
<comment type="function">
    <text evidence="9">Involved in the cellular defense against the biological effects of O6-methylguanine (O6-MeG) and O4-methylthymine (O4-MeT) in DNA. Repairs the methylated nucleobase in DNA by stoichiometrically transferring the methyl group to a cysteine residue in the enzyme. This is a suicide reaction: the enzyme is irreversibly inactivated.</text>
</comment>
<dbReference type="GO" id="GO:0005737">
    <property type="term" value="C:cytoplasm"/>
    <property type="evidence" value="ECO:0007669"/>
    <property type="project" value="UniProtKB-SubCell"/>
</dbReference>
<evidence type="ECO:0000256" key="6">
    <source>
        <dbReference type="ARBA" id="ARBA00022763"/>
    </source>
</evidence>
<dbReference type="PANTHER" id="PTHR10815">
    <property type="entry name" value="METHYLATED-DNA--PROTEIN-CYSTEINE METHYLTRANSFERASE"/>
    <property type="match status" value="1"/>
</dbReference>
<dbReference type="GO" id="GO:0006307">
    <property type="term" value="P:DNA alkylation repair"/>
    <property type="evidence" value="ECO:0007669"/>
    <property type="project" value="UniProtKB-UniRule"/>
</dbReference>
<comment type="subcellular location">
    <subcellularLocation>
        <location evidence="9">Cytoplasm</location>
    </subcellularLocation>
</comment>
<dbReference type="CDD" id="cd06445">
    <property type="entry name" value="ATase"/>
    <property type="match status" value="1"/>
</dbReference>
<evidence type="ECO:0000259" key="10">
    <source>
        <dbReference type="Pfam" id="PF01035"/>
    </source>
</evidence>
<dbReference type="Pfam" id="PF01035">
    <property type="entry name" value="DNA_binding_1"/>
    <property type="match status" value="1"/>
</dbReference>
<dbReference type="SUPFAM" id="SSF53155">
    <property type="entry name" value="Methylated DNA-protein cysteine methyltransferase domain"/>
    <property type="match status" value="1"/>
</dbReference>
<keyword evidence="13" id="KW-1185">Reference proteome</keyword>
<feature type="domain" description="Methylguanine DNA methyltransferase ribonuclease-like" evidence="11">
    <location>
        <begin position="21"/>
        <end position="104"/>
    </location>
</feature>
<keyword evidence="6 9" id="KW-0227">DNA damage</keyword>
<sequence>MSEKKLKAPQELINNTAKRWHSLIDSPVGRLYLAASTKALTGLWYEEQTHFPIPDELGEFIPDPSAIAANSEPAPAASILKHTTRELQEYFAGKRTTFTIPLAPEGTDFQLMVWEYLCSVPYGYTTTYGTISHAVGPGAPAQAVGQAVGHNKISIIIPCHRVLGSNGKLTGYAGGLDRKQFLLDLEEPAEIREGRLF</sequence>
<protein>
    <recommendedName>
        <fullName evidence="9">Methylated-DNA--protein-cysteine methyltransferase</fullName>
        <ecNumber evidence="9">2.1.1.63</ecNumber>
    </recommendedName>
    <alternativeName>
        <fullName evidence="9">6-O-methylguanine-DNA methyltransferase</fullName>
        <shortName evidence="9">MGMT</shortName>
    </alternativeName>
    <alternativeName>
        <fullName evidence="9">O-6-methylguanine-DNA-alkyltransferase</fullName>
    </alternativeName>
</protein>
<dbReference type="Gene3D" id="1.10.10.10">
    <property type="entry name" value="Winged helix-like DNA-binding domain superfamily/Winged helix DNA-binding domain"/>
    <property type="match status" value="1"/>
</dbReference>
<comment type="miscellaneous">
    <text evidence="9">This enzyme catalyzes only one turnover and therefore is not strictly catalytic. According to one definition, an enzyme is a biocatalyst that acts repeatedly and over many reaction cycles.</text>
</comment>
<dbReference type="InterPro" id="IPR008332">
    <property type="entry name" value="MethylG_MeTrfase_N"/>
</dbReference>
<dbReference type="Gene3D" id="3.30.160.70">
    <property type="entry name" value="Methylated DNA-protein cysteine methyltransferase domain"/>
    <property type="match status" value="1"/>
</dbReference>
<dbReference type="RefSeq" id="WP_048751996.1">
    <property type="nucleotide sequence ID" value="NZ_CALIIF010000020.1"/>
</dbReference>
<dbReference type="GO" id="GO:0032259">
    <property type="term" value="P:methylation"/>
    <property type="evidence" value="ECO:0007669"/>
    <property type="project" value="UniProtKB-KW"/>
</dbReference>
<comment type="catalytic activity">
    <reaction evidence="8 9">
        <text>a 6-O-methyl-2'-deoxyguanosine in DNA + L-cysteinyl-[protein] = S-methyl-L-cysteinyl-[protein] + a 2'-deoxyguanosine in DNA</text>
        <dbReference type="Rhea" id="RHEA:24000"/>
        <dbReference type="Rhea" id="RHEA-COMP:10131"/>
        <dbReference type="Rhea" id="RHEA-COMP:10132"/>
        <dbReference type="Rhea" id="RHEA-COMP:11367"/>
        <dbReference type="Rhea" id="RHEA-COMP:11368"/>
        <dbReference type="ChEBI" id="CHEBI:29950"/>
        <dbReference type="ChEBI" id="CHEBI:82612"/>
        <dbReference type="ChEBI" id="CHEBI:85445"/>
        <dbReference type="ChEBI" id="CHEBI:85448"/>
        <dbReference type="EC" id="2.1.1.63"/>
    </reaction>
</comment>
<evidence type="ECO:0000256" key="1">
    <source>
        <dbReference type="ARBA" id="ARBA00001286"/>
    </source>
</evidence>
<keyword evidence="7 9" id="KW-0234">DNA repair</keyword>
<evidence type="ECO:0000313" key="13">
    <source>
        <dbReference type="Proteomes" id="UP000219947"/>
    </source>
</evidence>
<dbReference type="InterPro" id="IPR023546">
    <property type="entry name" value="MGMT"/>
</dbReference>
<dbReference type="PANTHER" id="PTHR10815:SF5">
    <property type="entry name" value="METHYLATED-DNA--PROTEIN-CYSTEINE METHYLTRANSFERASE"/>
    <property type="match status" value="1"/>
</dbReference>
<name>A0A2A8D677_9MICC</name>
<comment type="catalytic activity">
    <reaction evidence="1 9">
        <text>a 4-O-methyl-thymidine in DNA + L-cysteinyl-[protein] = a thymidine in DNA + S-methyl-L-cysteinyl-[protein]</text>
        <dbReference type="Rhea" id="RHEA:53428"/>
        <dbReference type="Rhea" id="RHEA-COMP:10131"/>
        <dbReference type="Rhea" id="RHEA-COMP:10132"/>
        <dbReference type="Rhea" id="RHEA-COMP:13555"/>
        <dbReference type="Rhea" id="RHEA-COMP:13556"/>
        <dbReference type="ChEBI" id="CHEBI:29950"/>
        <dbReference type="ChEBI" id="CHEBI:82612"/>
        <dbReference type="ChEBI" id="CHEBI:137386"/>
        <dbReference type="ChEBI" id="CHEBI:137387"/>
        <dbReference type="EC" id="2.1.1.63"/>
    </reaction>
</comment>
<dbReference type="GO" id="GO:0003908">
    <property type="term" value="F:methylated-DNA-[protein]-cysteine S-methyltransferase activity"/>
    <property type="evidence" value="ECO:0007669"/>
    <property type="project" value="UniProtKB-UniRule"/>
</dbReference>
<dbReference type="EMBL" id="PDEV01000001">
    <property type="protein sequence ID" value="PEN16492.1"/>
    <property type="molecule type" value="Genomic_DNA"/>
</dbReference>
<evidence type="ECO:0000313" key="12">
    <source>
        <dbReference type="EMBL" id="PEN16492.1"/>
    </source>
</evidence>
<dbReference type="EC" id="2.1.1.63" evidence="9"/>
<evidence type="ECO:0000256" key="9">
    <source>
        <dbReference type="HAMAP-Rule" id="MF_00772"/>
    </source>
</evidence>
<dbReference type="InterPro" id="IPR036217">
    <property type="entry name" value="MethylDNA_cys_MeTrfase_DNAb"/>
</dbReference>
<dbReference type="AlphaFoldDB" id="A0A2A8D677"/>
<evidence type="ECO:0000259" key="11">
    <source>
        <dbReference type="Pfam" id="PF02870"/>
    </source>
</evidence>
<evidence type="ECO:0000256" key="2">
    <source>
        <dbReference type="ARBA" id="ARBA00008711"/>
    </source>
</evidence>
<dbReference type="Proteomes" id="UP000219947">
    <property type="component" value="Unassembled WGS sequence"/>
</dbReference>
<evidence type="ECO:0000256" key="4">
    <source>
        <dbReference type="ARBA" id="ARBA00022603"/>
    </source>
</evidence>
<gene>
    <name evidence="12" type="ORF">CRM92_00120</name>
</gene>
<dbReference type="SUPFAM" id="SSF46767">
    <property type="entry name" value="Methylated DNA-protein cysteine methyltransferase, C-terminal domain"/>
    <property type="match status" value="1"/>
</dbReference>
<evidence type="ECO:0000256" key="3">
    <source>
        <dbReference type="ARBA" id="ARBA00022490"/>
    </source>
</evidence>
<comment type="similarity">
    <text evidence="2 9">Belongs to the MGMT family.</text>
</comment>
<dbReference type="InterPro" id="IPR036631">
    <property type="entry name" value="MGMT_N_sf"/>
</dbReference>
<evidence type="ECO:0000256" key="7">
    <source>
        <dbReference type="ARBA" id="ARBA00023204"/>
    </source>
</evidence>
<comment type="caution">
    <text evidence="12">The sequence shown here is derived from an EMBL/GenBank/DDBJ whole genome shotgun (WGS) entry which is preliminary data.</text>
</comment>
<dbReference type="NCBIfam" id="TIGR00589">
    <property type="entry name" value="ogt"/>
    <property type="match status" value="1"/>
</dbReference>
<dbReference type="PROSITE" id="PS00374">
    <property type="entry name" value="MGMT"/>
    <property type="match status" value="1"/>
</dbReference>
<dbReference type="InterPro" id="IPR001497">
    <property type="entry name" value="MethylDNA_cys_MeTrfase_AS"/>
</dbReference>
<keyword evidence="4 9" id="KW-0489">Methyltransferase</keyword>
<dbReference type="Pfam" id="PF02870">
    <property type="entry name" value="Methyltransf_1N"/>
    <property type="match status" value="1"/>
</dbReference>
<reference evidence="12" key="1">
    <citation type="submission" date="2017-10" db="EMBL/GenBank/DDBJ databases">
        <title>Kefir isolates.</title>
        <authorList>
            <person name="Kim Y."/>
            <person name="Blasche S."/>
        </authorList>
    </citation>
    <scope>NUCLEOTIDE SEQUENCE [LARGE SCALE GENOMIC DNA]</scope>
    <source>
        <strain evidence="12">OG2-2</strain>
    </source>
</reference>
<dbReference type="InterPro" id="IPR036388">
    <property type="entry name" value="WH-like_DNA-bd_sf"/>
</dbReference>
<proteinExistence type="inferred from homology"/>
<organism evidence="12 13">
    <name type="scientific">Rothia dentocariosa</name>
    <dbReference type="NCBI Taxonomy" id="2047"/>
    <lineage>
        <taxon>Bacteria</taxon>
        <taxon>Bacillati</taxon>
        <taxon>Actinomycetota</taxon>
        <taxon>Actinomycetes</taxon>
        <taxon>Micrococcales</taxon>
        <taxon>Micrococcaceae</taxon>
        <taxon>Rothia</taxon>
    </lineage>
</organism>
<dbReference type="HAMAP" id="MF_00772">
    <property type="entry name" value="OGT"/>
    <property type="match status" value="1"/>
</dbReference>
<keyword evidence="5 9" id="KW-0808">Transferase</keyword>